<comment type="caution">
    <text evidence="7">The sequence shown here is derived from an EMBL/GenBank/DDBJ whole genome shotgun (WGS) entry which is preliminary data.</text>
</comment>
<keyword evidence="4" id="KW-0539">Nucleus</keyword>
<dbReference type="CDD" id="cd12148">
    <property type="entry name" value="fungal_TF_MHR"/>
    <property type="match status" value="1"/>
</dbReference>
<dbReference type="Pfam" id="PF00172">
    <property type="entry name" value="Zn_clus"/>
    <property type="match status" value="1"/>
</dbReference>
<keyword evidence="1" id="KW-0479">Metal-binding</keyword>
<feature type="compositionally biased region" description="Polar residues" evidence="5">
    <location>
        <begin position="131"/>
        <end position="155"/>
    </location>
</feature>
<dbReference type="InterPro" id="IPR036864">
    <property type="entry name" value="Zn2-C6_fun-type_DNA-bd_sf"/>
</dbReference>
<dbReference type="GO" id="GO:0000981">
    <property type="term" value="F:DNA-binding transcription factor activity, RNA polymerase II-specific"/>
    <property type="evidence" value="ECO:0007669"/>
    <property type="project" value="InterPro"/>
</dbReference>
<dbReference type="CDD" id="cd00067">
    <property type="entry name" value="GAL4"/>
    <property type="match status" value="1"/>
</dbReference>
<evidence type="ECO:0000256" key="1">
    <source>
        <dbReference type="ARBA" id="ARBA00022723"/>
    </source>
</evidence>
<dbReference type="GO" id="GO:0000435">
    <property type="term" value="P:positive regulation of transcription from RNA polymerase II promoter by galactose"/>
    <property type="evidence" value="ECO:0007669"/>
    <property type="project" value="TreeGrafter"/>
</dbReference>
<dbReference type="InterPro" id="IPR001138">
    <property type="entry name" value="Zn2Cys6_DnaBD"/>
</dbReference>
<dbReference type="InterPro" id="IPR007219">
    <property type="entry name" value="XnlR_reg_dom"/>
</dbReference>
<dbReference type="EMBL" id="JAGPYM010000003">
    <property type="protein sequence ID" value="KAH6897286.1"/>
    <property type="molecule type" value="Genomic_DNA"/>
</dbReference>
<feature type="region of interest" description="Disordered" evidence="5">
    <location>
        <begin position="687"/>
        <end position="716"/>
    </location>
</feature>
<protein>
    <recommendedName>
        <fullName evidence="6">Zn(2)-C6 fungal-type domain-containing protein</fullName>
    </recommendedName>
</protein>
<proteinExistence type="predicted"/>
<evidence type="ECO:0000313" key="8">
    <source>
        <dbReference type="Proteomes" id="UP000777438"/>
    </source>
</evidence>
<dbReference type="AlphaFoldDB" id="A0A9P8WF08"/>
<evidence type="ECO:0000259" key="6">
    <source>
        <dbReference type="PROSITE" id="PS50048"/>
    </source>
</evidence>
<dbReference type="Gene3D" id="4.10.240.10">
    <property type="entry name" value="Zn(2)-C6 fungal-type DNA-binding domain"/>
    <property type="match status" value="1"/>
</dbReference>
<organism evidence="7 8">
    <name type="scientific">Thelonectria olida</name>
    <dbReference type="NCBI Taxonomy" id="1576542"/>
    <lineage>
        <taxon>Eukaryota</taxon>
        <taxon>Fungi</taxon>
        <taxon>Dikarya</taxon>
        <taxon>Ascomycota</taxon>
        <taxon>Pezizomycotina</taxon>
        <taxon>Sordariomycetes</taxon>
        <taxon>Hypocreomycetidae</taxon>
        <taxon>Hypocreales</taxon>
        <taxon>Nectriaceae</taxon>
        <taxon>Thelonectria</taxon>
    </lineage>
</organism>
<dbReference type="GO" id="GO:0008270">
    <property type="term" value="F:zinc ion binding"/>
    <property type="evidence" value="ECO:0007669"/>
    <property type="project" value="InterPro"/>
</dbReference>
<evidence type="ECO:0000256" key="5">
    <source>
        <dbReference type="SAM" id="MobiDB-lite"/>
    </source>
</evidence>
<dbReference type="SMART" id="SM00066">
    <property type="entry name" value="GAL4"/>
    <property type="match status" value="1"/>
</dbReference>
<dbReference type="GO" id="GO:0005634">
    <property type="term" value="C:nucleus"/>
    <property type="evidence" value="ECO:0007669"/>
    <property type="project" value="TreeGrafter"/>
</dbReference>
<feature type="region of interest" description="Disordered" evidence="5">
    <location>
        <begin position="33"/>
        <end position="57"/>
    </location>
</feature>
<accession>A0A9P8WF08</accession>
<sequence>MSVRSSSILGTQHGVRTDGIAPWIALRAASPLPPNANQAGDPRSKNRCPFTMGTKKPEERQRTVHACDHCKRRKQKCNGLYPCLSCSKRELECSYTLSERPVVHTLAIVGPKRDHANTTSDPSEGGRPSGMQGQVNDSNRAPMTIENGSGQNLATEQDEEVQLYGQARFVMDHSGRVSYVGESAAFSHLQLTRMVVENVVGESPFSQGRDQHQFFEPCHKAAVTRIDRRIIPGKGVAEVLVQSFFTNTLGMINLLDRRDIQTMLDDYYNGIPTVPERSCLCLLYMVLSIGLVLATPAPGTPEHAIIAALRARPIDCAESFFQRAKNLVVPLPGAKDDIFLSVMALCLMSVHTLATSNQNAAHAYLDMAIRSAYTLGLHQPSGTEDVFGDNEPRLMAQRRNVWRSLFMLDRFLATSMGRPLKISEEDCPEDSFKAPDVPMALNSNKMLSQERLLNAHGLESGVQAGRTIGRILKQVYSKPKISTKLAQDVAEECKSWAKDLHPILNAELLSDCETMTAHGVAILQVRLLGDHSIILLTRPFFMHLLIHVCLSKAPTAAQNSQIKQLSEACVVSSVHTIQLTRQVLKAGCLPRRNPFIIYFVFSATLVLLNNEFGCLHENVKCAGSILDAMHILSYCATNDFLARRYLCIMTEFLKVVQNRIRSCTQGSPPQTRRPAYAANASMASLHDPAESLPSSNRDSKGNSLTSSAPARPPLKPAISQISQAPMGTRTILPPATGGIVSRVPGIRSQYTSHGSEFRRLIEVSRRIRHGKGQGRPGLFPANLDARFGKPWKLPSGATKLSRAVTMTSVLKEPTIKVEDKEWQGD</sequence>
<keyword evidence="3" id="KW-0804">Transcription</keyword>
<reference evidence="7 8" key="1">
    <citation type="journal article" date="2021" name="Nat. Commun.">
        <title>Genetic determinants of endophytism in the Arabidopsis root mycobiome.</title>
        <authorList>
            <person name="Mesny F."/>
            <person name="Miyauchi S."/>
            <person name="Thiergart T."/>
            <person name="Pickel B."/>
            <person name="Atanasova L."/>
            <person name="Karlsson M."/>
            <person name="Huettel B."/>
            <person name="Barry K.W."/>
            <person name="Haridas S."/>
            <person name="Chen C."/>
            <person name="Bauer D."/>
            <person name="Andreopoulos W."/>
            <person name="Pangilinan J."/>
            <person name="LaButti K."/>
            <person name="Riley R."/>
            <person name="Lipzen A."/>
            <person name="Clum A."/>
            <person name="Drula E."/>
            <person name="Henrissat B."/>
            <person name="Kohler A."/>
            <person name="Grigoriev I.V."/>
            <person name="Martin F.M."/>
            <person name="Hacquard S."/>
        </authorList>
    </citation>
    <scope>NUCLEOTIDE SEQUENCE [LARGE SCALE GENOMIC DNA]</scope>
    <source>
        <strain evidence="7 8">MPI-CAGE-CH-0241</strain>
    </source>
</reference>
<dbReference type="GO" id="GO:0006351">
    <property type="term" value="P:DNA-templated transcription"/>
    <property type="evidence" value="ECO:0007669"/>
    <property type="project" value="InterPro"/>
</dbReference>
<evidence type="ECO:0000256" key="2">
    <source>
        <dbReference type="ARBA" id="ARBA00023015"/>
    </source>
</evidence>
<dbReference type="OrthoDB" id="4064873at2759"/>
<keyword evidence="2" id="KW-0805">Transcription regulation</keyword>
<dbReference type="PANTHER" id="PTHR47424">
    <property type="entry name" value="REGULATORY PROTEIN GAL4"/>
    <property type="match status" value="1"/>
</dbReference>
<evidence type="ECO:0000313" key="7">
    <source>
        <dbReference type="EMBL" id="KAH6897286.1"/>
    </source>
</evidence>
<dbReference type="SMART" id="SM00906">
    <property type="entry name" value="Fungal_trans"/>
    <property type="match status" value="1"/>
</dbReference>
<name>A0A9P8WF08_9HYPO</name>
<keyword evidence="8" id="KW-1185">Reference proteome</keyword>
<evidence type="ECO:0000256" key="4">
    <source>
        <dbReference type="ARBA" id="ARBA00023242"/>
    </source>
</evidence>
<dbReference type="InterPro" id="IPR051127">
    <property type="entry name" value="Fungal_SecMet_Regulators"/>
</dbReference>
<feature type="domain" description="Zn(2)-C6 fungal-type" evidence="6">
    <location>
        <begin position="66"/>
        <end position="95"/>
    </location>
</feature>
<dbReference type="PROSITE" id="PS50048">
    <property type="entry name" value="ZN2_CY6_FUNGAL_2"/>
    <property type="match status" value="1"/>
</dbReference>
<dbReference type="SUPFAM" id="SSF57701">
    <property type="entry name" value="Zn2/Cys6 DNA-binding domain"/>
    <property type="match status" value="1"/>
</dbReference>
<gene>
    <name evidence="7" type="ORF">B0T10DRAFT_584029</name>
</gene>
<dbReference type="PROSITE" id="PS00463">
    <property type="entry name" value="ZN2_CY6_FUNGAL_1"/>
    <property type="match status" value="1"/>
</dbReference>
<feature type="compositionally biased region" description="Polar residues" evidence="5">
    <location>
        <begin position="692"/>
        <end position="708"/>
    </location>
</feature>
<dbReference type="GO" id="GO:0000978">
    <property type="term" value="F:RNA polymerase II cis-regulatory region sequence-specific DNA binding"/>
    <property type="evidence" value="ECO:0007669"/>
    <property type="project" value="TreeGrafter"/>
</dbReference>
<dbReference type="Proteomes" id="UP000777438">
    <property type="component" value="Unassembled WGS sequence"/>
</dbReference>
<dbReference type="Pfam" id="PF04082">
    <property type="entry name" value="Fungal_trans"/>
    <property type="match status" value="1"/>
</dbReference>
<dbReference type="PANTHER" id="PTHR47424:SF9">
    <property type="entry name" value="TAH-2"/>
    <property type="match status" value="1"/>
</dbReference>
<feature type="region of interest" description="Disordered" evidence="5">
    <location>
        <begin position="110"/>
        <end position="156"/>
    </location>
</feature>
<evidence type="ECO:0000256" key="3">
    <source>
        <dbReference type="ARBA" id="ARBA00023163"/>
    </source>
</evidence>